<evidence type="ECO:0000313" key="8">
    <source>
        <dbReference type="EMBL" id="CEM34410.1"/>
    </source>
</evidence>
<dbReference type="InterPro" id="IPR017455">
    <property type="entry name" value="Znf_FYVE-rel"/>
</dbReference>
<dbReference type="InterPro" id="IPR011009">
    <property type="entry name" value="Kinase-like_dom_sf"/>
</dbReference>
<dbReference type="STRING" id="1169540.A0A0G4GUW3"/>
<reference evidence="8 9" key="1">
    <citation type="submission" date="2014-11" db="EMBL/GenBank/DDBJ databases">
        <authorList>
            <person name="Zhu J."/>
            <person name="Qi W."/>
            <person name="Song R."/>
        </authorList>
    </citation>
    <scope>NUCLEOTIDE SEQUENCE [LARGE SCALE GENOMIC DNA]</scope>
</reference>
<dbReference type="InterPro" id="IPR004147">
    <property type="entry name" value="ABC1_dom"/>
</dbReference>
<dbReference type="SUPFAM" id="SSF56112">
    <property type="entry name" value="Protein kinase-like (PK-like)"/>
    <property type="match status" value="1"/>
</dbReference>
<dbReference type="Pfam" id="PF03109">
    <property type="entry name" value="ABC1"/>
    <property type="match status" value="1"/>
</dbReference>
<organism evidence="8 9">
    <name type="scientific">Vitrella brassicaformis (strain CCMP3155)</name>
    <dbReference type="NCBI Taxonomy" id="1169540"/>
    <lineage>
        <taxon>Eukaryota</taxon>
        <taxon>Sar</taxon>
        <taxon>Alveolata</taxon>
        <taxon>Colpodellida</taxon>
        <taxon>Vitrellaceae</taxon>
        <taxon>Vitrella</taxon>
    </lineage>
</organism>
<dbReference type="InterPro" id="IPR000306">
    <property type="entry name" value="Znf_FYVE"/>
</dbReference>
<keyword evidence="6" id="KW-1133">Transmembrane helix</keyword>
<feature type="region of interest" description="Disordered" evidence="5">
    <location>
        <begin position="65"/>
        <end position="84"/>
    </location>
</feature>
<dbReference type="CDD" id="cd05121">
    <property type="entry name" value="ABC1_ADCK3-like"/>
    <property type="match status" value="1"/>
</dbReference>
<dbReference type="OrthoDB" id="449412at2759"/>
<accession>A0A0G4GUW3</accession>
<gene>
    <name evidence="8" type="ORF">Vbra_10356</name>
</gene>
<dbReference type="InterPro" id="IPR011011">
    <property type="entry name" value="Znf_FYVE_PHD"/>
</dbReference>
<keyword evidence="3" id="KW-0862">Zinc</keyword>
<dbReference type="InterPro" id="IPR013083">
    <property type="entry name" value="Znf_RING/FYVE/PHD"/>
</dbReference>
<evidence type="ECO:0000256" key="3">
    <source>
        <dbReference type="ARBA" id="ARBA00022833"/>
    </source>
</evidence>
<evidence type="ECO:0000256" key="2">
    <source>
        <dbReference type="ARBA" id="ARBA00022771"/>
    </source>
</evidence>
<dbReference type="SUPFAM" id="SSF57903">
    <property type="entry name" value="FYVE/PHD zinc finger"/>
    <property type="match status" value="1"/>
</dbReference>
<protein>
    <recommendedName>
        <fullName evidence="7">FYVE-type domain-containing protein</fullName>
    </recommendedName>
</protein>
<evidence type="ECO:0000259" key="7">
    <source>
        <dbReference type="PROSITE" id="PS50178"/>
    </source>
</evidence>
<keyword evidence="6" id="KW-0812">Transmembrane</keyword>
<dbReference type="VEuPathDB" id="CryptoDB:Vbra_10356"/>
<dbReference type="GO" id="GO:0008270">
    <property type="term" value="F:zinc ion binding"/>
    <property type="evidence" value="ECO:0007669"/>
    <property type="project" value="UniProtKB-KW"/>
</dbReference>
<proteinExistence type="predicted"/>
<dbReference type="Proteomes" id="UP000041254">
    <property type="component" value="Unassembled WGS sequence"/>
</dbReference>
<dbReference type="PROSITE" id="PS50178">
    <property type="entry name" value="ZF_FYVE"/>
    <property type="match status" value="1"/>
</dbReference>
<dbReference type="SMART" id="SM00064">
    <property type="entry name" value="FYVE"/>
    <property type="match status" value="1"/>
</dbReference>
<dbReference type="OMA" id="EWCKESP"/>
<dbReference type="Pfam" id="PF01363">
    <property type="entry name" value="FYVE"/>
    <property type="match status" value="1"/>
</dbReference>
<dbReference type="EMBL" id="CDMY01000821">
    <property type="protein sequence ID" value="CEM34410.1"/>
    <property type="molecule type" value="Genomic_DNA"/>
</dbReference>
<name>A0A0G4GUW3_VITBC</name>
<feature type="transmembrane region" description="Helical" evidence="6">
    <location>
        <begin position="295"/>
        <end position="313"/>
    </location>
</feature>
<dbReference type="InterPro" id="IPR001466">
    <property type="entry name" value="Beta-lactam-related"/>
</dbReference>
<dbReference type="PANTHER" id="PTHR43173:SF3">
    <property type="entry name" value="ABC1 FAMILY PROTEIN"/>
    <property type="match status" value="1"/>
</dbReference>
<feature type="compositionally biased region" description="Polar residues" evidence="5">
    <location>
        <begin position="65"/>
        <end position="80"/>
    </location>
</feature>
<dbReference type="Gene3D" id="3.40.710.10">
    <property type="entry name" value="DD-peptidase/beta-lactamase superfamily"/>
    <property type="match status" value="1"/>
</dbReference>
<evidence type="ECO:0000313" key="9">
    <source>
        <dbReference type="Proteomes" id="UP000041254"/>
    </source>
</evidence>
<keyword evidence="9" id="KW-1185">Reference proteome</keyword>
<dbReference type="SUPFAM" id="SSF56601">
    <property type="entry name" value="beta-lactamase/transpeptidase-like"/>
    <property type="match status" value="1"/>
</dbReference>
<evidence type="ECO:0000256" key="6">
    <source>
        <dbReference type="SAM" id="Phobius"/>
    </source>
</evidence>
<dbReference type="InterPro" id="IPR012338">
    <property type="entry name" value="Beta-lactam/transpept-like"/>
</dbReference>
<keyword evidence="6" id="KW-0472">Membrane</keyword>
<dbReference type="PANTHER" id="PTHR43173">
    <property type="entry name" value="ABC1 FAMILY PROTEIN"/>
    <property type="match status" value="1"/>
</dbReference>
<evidence type="ECO:0000256" key="1">
    <source>
        <dbReference type="ARBA" id="ARBA00022723"/>
    </source>
</evidence>
<dbReference type="Pfam" id="PF00144">
    <property type="entry name" value="Beta-lactamase"/>
    <property type="match status" value="1"/>
</dbReference>
<dbReference type="InterPro" id="IPR051130">
    <property type="entry name" value="Mito_struct-func_regulator"/>
</dbReference>
<evidence type="ECO:0000256" key="5">
    <source>
        <dbReference type="SAM" id="MobiDB-lite"/>
    </source>
</evidence>
<feature type="domain" description="FYVE-type" evidence="7">
    <location>
        <begin position="176"/>
        <end position="235"/>
    </location>
</feature>
<dbReference type="Gene3D" id="3.30.40.10">
    <property type="entry name" value="Zinc/RING finger domain, C3HC4 (zinc finger)"/>
    <property type="match status" value="1"/>
</dbReference>
<keyword evidence="2 4" id="KW-0863">Zinc-finger</keyword>
<dbReference type="InParanoid" id="A0A0G4GUW3"/>
<evidence type="ECO:0000256" key="4">
    <source>
        <dbReference type="PROSITE-ProRule" id="PRU00091"/>
    </source>
</evidence>
<keyword evidence="1" id="KW-0479">Metal-binding</keyword>
<sequence length="1362" mass="150558">MNATTPSERVANVFNELNRRLLASPPASGESALPSQASVTVTIGAGTRGQPLVYRLTSLDEGFVQQDSGSRSGRASHNNTSDSSSVVVHYSSVDSFVDVTCGRTPFTRALAERRVTVRGGSPRMYRVMASLFKRESLPSALSSPDVTRTAGGSGYPLLPRSASNLTLPQQPQWMPNDASRVCLGCSKPFRAIGRRRHHCRSCGGLFCHRCSPLRPSPLPSLPKQRVCHSCFAARNTHSLGSASTTDASGASLTMIQASDDSHTSADVDGLRERLYALETSLVDRDVDSLMRTATITQYALAGAMLLVLTAMISFCVSSVWVRVACTTLVGGGLAVLCANRQGMINRRVHVFVVASFVYVSLKAAQLQTRRKHMSQDEEDRLWDHRYRVTSRYLFLHIKALRGFWVKLGQYLSSRADALPEAFVSELGRLQDAMPSEPFEAIKHAVETELKRPLNDLFASFDKSPLASASIAQVHRATLKQDGTKVVVKVQHAHIDRIMRQDVSDLSAICWIVAKLEPRYDFRPVISEWQRLAIKELDFTIEGSNQRRAREALIKANIQVSIPRLVDSLITKRVIVMEFAEGFKITDSAQLLEHRVTNEELTKVFGRLVDAFAYGMFCDGHFNGDPHPGNILLHVKEQEGDRQLTVTLLDWGLAKTFEPPGQVAIKSKYKRRSRPMMRYIDSRLAFAKLVACVAAKNSNGLIEAFEELGFEFFHDEIEPQMGIEVMRFVMRDTQTKERAASITKRRMRADMDKFQREQKEKKRDPVDAFPGEIIFFFRVTFLLHGLASRLAIRYAFLSTLERRATEAVNRHRLETCHTHDIDDNAALLRIRDKVNHDGGDSCPIRSMPEYTKAYGLHKHNGAVSGIERALQECMDELWRDEWVLGAQCSVYVSSQKVADVCVGQCGPLDPMPVRPDTVFNTFSVTKAIGATAVLQLVDRNVIHLDTKIADIWPGFGQNGKENITVAQALAHTAGLYHLIPPNMTTSKLCDFNLMAHEIAKAKPLHEPGTRQVYHYITYGWLIGGIIQHALQTTTDTHTDTQSTGTAAKDHHQQDGGSIVSCFVRNSIAAPLGLADELIVGLTPDVMARRGKVASLHKPPSTTVSEQEVESAIERLEDTLQDGEGGTKETSDASQLFSRLAGPLLKELSGREHLLDPHLFDNKQVKQACILAANGHCSARALAKLFSALGHGDVIRSPDLMAMATRRWNPQPTAGNNCDQGEQDRPPLEDALASPFEQTEDNKLVIQQMGLGVFVFGFKLRQVGSGEVWQYVRPSVPGEVRPSIRPGGRYLHAYGHAGLNGCLALYIPALEVSFAFCHNNVPEMSEPSAALGSLYPAIRSLARVCEQLGVPLEILDAFGQSDSD</sequence>